<gene>
    <name evidence="1" type="ORF">ST47_g7578</name>
</gene>
<proteinExistence type="predicted"/>
<reference evidence="1 2" key="1">
    <citation type="journal article" date="2016" name="Sci. Rep.">
        <title>Draft genome sequencing and secretome analysis of fungal phytopathogen Ascochyta rabiei provides insight into the necrotrophic effector repertoire.</title>
        <authorList>
            <person name="Verma S."/>
            <person name="Gazara R.K."/>
            <person name="Nizam S."/>
            <person name="Parween S."/>
            <person name="Chattopadhyay D."/>
            <person name="Verma P.K."/>
        </authorList>
    </citation>
    <scope>NUCLEOTIDE SEQUENCE [LARGE SCALE GENOMIC DNA]</scope>
    <source>
        <strain evidence="1 2">ArDII</strain>
    </source>
</reference>
<sequence>MNHSSSSAAHYLGSRQNVRKLHNVRITISVDCEDILKPDVHNPTKHTFLSGSESVQKLQLSQLIGITTLSQVKIKMIHTCGLLKLDGEPCLEALWNIGQALVDLFDASGRQAKLEKWTNENSKNWLDVDAKVMVYLD</sequence>
<organism evidence="1 2">
    <name type="scientific">Didymella rabiei</name>
    <name type="common">Chickpea ascochyta blight fungus</name>
    <name type="synonym">Mycosphaerella rabiei</name>
    <dbReference type="NCBI Taxonomy" id="5454"/>
    <lineage>
        <taxon>Eukaryota</taxon>
        <taxon>Fungi</taxon>
        <taxon>Dikarya</taxon>
        <taxon>Ascomycota</taxon>
        <taxon>Pezizomycotina</taxon>
        <taxon>Dothideomycetes</taxon>
        <taxon>Pleosporomycetidae</taxon>
        <taxon>Pleosporales</taxon>
        <taxon>Pleosporineae</taxon>
        <taxon>Didymellaceae</taxon>
        <taxon>Ascochyta</taxon>
    </lineage>
</organism>
<evidence type="ECO:0000313" key="2">
    <source>
        <dbReference type="Proteomes" id="UP000076837"/>
    </source>
</evidence>
<keyword evidence="2" id="KW-1185">Reference proteome</keyword>
<evidence type="ECO:0000313" key="1">
    <source>
        <dbReference type="EMBL" id="KZM21279.1"/>
    </source>
</evidence>
<accession>A0A163AMY7</accession>
<dbReference type="EMBL" id="JYNV01000252">
    <property type="protein sequence ID" value="KZM21279.1"/>
    <property type="molecule type" value="Genomic_DNA"/>
</dbReference>
<dbReference type="OrthoDB" id="3705895at2759"/>
<protein>
    <submittedName>
        <fullName evidence="1">Uncharacterized protein</fullName>
    </submittedName>
</protein>
<comment type="caution">
    <text evidence="1">The sequence shown here is derived from an EMBL/GenBank/DDBJ whole genome shotgun (WGS) entry which is preliminary data.</text>
</comment>
<dbReference type="Proteomes" id="UP000076837">
    <property type="component" value="Unassembled WGS sequence"/>
</dbReference>
<dbReference type="AlphaFoldDB" id="A0A163AMY7"/>
<name>A0A163AMY7_DIDRA</name>